<feature type="region of interest" description="Disordered" evidence="2">
    <location>
        <begin position="186"/>
        <end position="213"/>
    </location>
</feature>
<dbReference type="Pfam" id="PF10545">
    <property type="entry name" value="MADF_DNA_bdg"/>
    <property type="match status" value="2"/>
</dbReference>
<keyword evidence="6" id="KW-1185">Reference proteome</keyword>
<feature type="compositionally biased region" description="Polar residues" evidence="2">
    <location>
        <begin position="340"/>
        <end position="352"/>
    </location>
</feature>
<dbReference type="PROSITE" id="PS51031">
    <property type="entry name" value="BESS"/>
    <property type="match status" value="1"/>
</dbReference>
<reference evidence="5" key="1">
    <citation type="submission" date="2021-10" db="EMBL/GenBank/DDBJ databases">
        <title>Tropical sea cucumber genome reveals ecological adaptation and Cuvierian tubules defense mechanism.</title>
        <authorList>
            <person name="Chen T."/>
        </authorList>
    </citation>
    <scope>NUCLEOTIDE SEQUENCE</scope>
    <source>
        <strain evidence="5">Nanhai2018</strain>
        <tissue evidence="5">Muscle</tissue>
    </source>
</reference>
<dbReference type="PANTHER" id="PTHR12243:SF67">
    <property type="entry name" value="COREPRESSOR OF PANGOLIN, ISOFORM A-RELATED"/>
    <property type="match status" value="1"/>
</dbReference>
<evidence type="ECO:0000313" key="5">
    <source>
        <dbReference type="EMBL" id="KAJ8029954.1"/>
    </source>
</evidence>
<feature type="compositionally biased region" description="Basic residues" evidence="2">
    <location>
        <begin position="379"/>
        <end position="388"/>
    </location>
</feature>
<evidence type="ECO:0000313" key="6">
    <source>
        <dbReference type="Proteomes" id="UP001152320"/>
    </source>
</evidence>
<dbReference type="OrthoDB" id="10071528at2759"/>
<protein>
    <submittedName>
        <fullName evidence="5">Transcription factor Adf-1</fullName>
    </submittedName>
</protein>
<accession>A0A9Q1H1D8</accession>
<proteinExistence type="predicted"/>
<dbReference type="GO" id="GO:0005634">
    <property type="term" value="C:nucleus"/>
    <property type="evidence" value="ECO:0007669"/>
    <property type="project" value="UniProtKB-SubCell"/>
</dbReference>
<dbReference type="GO" id="GO:0003677">
    <property type="term" value="F:DNA binding"/>
    <property type="evidence" value="ECO:0007669"/>
    <property type="project" value="InterPro"/>
</dbReference>
<keyword evidence="1" id="KW-0539">Nucleus</keyword>
<dbReference type="SMART" id="SM00595">
    <property type="entry name" value="MADF"/>
    <property type="match status" value="2"/>
</dbReference>
<dbReference type="GO" id="GO:0006357">
    <property type="term" value="P:regulation of transcription by RNA polymerase II"/>
    <property type="evidence" value="ECO:0007669"/>
    <property type="project" value="TreeGrafter"/>
</dbReference>
<dbReference type="PANTHER" id="PTHR12243">
    <property type="entry name" value="MADF DOMAIN TRANSCRIPTION FACTOR"/>
    <property type="match status" value="1"/>
</dbReference>
<evidence type="ECO:0000256" key="1">
    <source>
        <dbReference type="PROSITE-ProRule" id="PRU00371"/>
    </source>
</evidence>
<comment type="caution">
    <text evidence="5">The sequence shown here is derived from an EMBL/GenBank/DDBJ whole genome shotgun (WGS) entry which is preliminary data.</text>
</comment>
<comment type="subcellular location">
    <subcellularLocation>
        <location evidence="1">Nucleus</location>
    </subcellularLocation>
</comment>
<dbReference type="InterPro" id="IPR004210">
    <property type="entry name" value="BESS_motif"/>
</dbReference>
<dbReference type="EMBL" id="JAIZAY010000014">
    <property type="protein sequence ID" value="KAJ8029954.1"/>
    <property type="molecule type" value="Genomic_DNA"/>
</dbReference>
<evidence type="ECO:0000259" key="3">
    <source>
        <dbReference type="PROSITE" id="PS51029"/>
    </source>
</evidence>
<sequence>MLRSSRMETSLQSEGKASECTESSDAAGKQDGTQSSQHESHEDMVVKLEVVDSETSSDQTVLQLRASANVNSAPVGGKFIIMDEFEDELLIAEVKKSPILYDKNHVFFKNLGRKRAVWEDVGEQIGMDGEIAKKRWINIRDAFQAYLNRLLAASSSHDPRTIKKYKYAHLLDFLLAHMKKGRMETSLQSEGKASECTESSDAAGKQDGTQSSQHGGKFIIMDEFEDELLIAEVKKSPILYDKNHVFFKNLGRKRAVWEDVGEQIGMDGEIAKKRWINIRDAFQAYLNRLLAASSSHDPRTIKKYKYAHLLDFLLAHMKKGRFFKSAMQAVESSSAGSSSLNMQPSCSATPDISVSDDQRNSSEEGKKPDTRVNYSSKSSIRHTNKRKRQLENTVSRQMIKYRQLQRALVSTRDEDGTESFFKAMAAAVGRLPDRAKAEVKLQIHQLVQQAELKYLYPINDPQVSQGPSGRSEEDSIEVANQSKARNVEASCSFSWELVFLGTLEVILFADFSHTDLKVYTCTAEHTRAF</sequence>
<organism evidence="5 6">
    <name type="scientific">Holothuria leucospilota</name>
    <name type="common">Black long sea cucumber</name>
    <name type="synonym">Mertensiothuria leucospilota</name>
    <dbReference type="NCBI Taxonomy" id="206669"/>
    <lineage>
        <taxon>Eukaryota</taxon>
        <taxon>Metazoa</taxon>
        <taxon>Echinodermata</taxon>
        <taxon>Eleutherozoa</taxon>
        <taxon>Echinozoa</taxon>
        <taxon>Holothuroidea</taxon>
        <taxon>Aspidochirotacea</taxon>
        <taxon>Aspidochirotida</taxon>
        <taxon>Holothuriidae</taxon>
        <taxon>Holothuria</taxon>
    </lineage>
</organism>
<feature type="compositionally biased region" description="Polar residues" evidence="2">
    <location>
        <begin position="186"/>
        <end position="200"/>
    </location>
</feature>
<dbReference type="AlphaFoldDB" id="A0A9Q1H1D8"/>
<dbReference type="InterPro" id="IPR039353">
    <property type="entry name" value="TF_Adf1"/>
</dbReference>
<gene>
    <name evidence="5" type="ORF">HOLleu_29494</name>
</gene>
<evidence type="ECO:0000256" key="2">
    <source>
        <dbReference type="SAM" id="MobiDB-lite"/>
    </source>
</evidence>
<dbReference type="InterPro" id="IPR006578">
    <property type="entry name" value="MADF-dom"/>
</dbReference>
<dbReference type="PROSITE" id="PS51029">
    <property type="entry name" value="MADF"/>
    <property type="match status" value="2"/>
</dbReference>
<feature type="compositionally biased region" description="Basic and acidic residues" evidence="2">
    <location>
        <begin position="356"/>
        <end position="370"/>
    </location>
</feature>
<feature type="region of interest" description="Disordered" evidence="2">
    <location>
        <begin position="1"/>
        <end position="42"/>
    </location>
</feature>
<feature type="domain" description="MADF" evidence="3">
    <location>
        <begin position="89"/>
        <end position="179"/>
    </location>
</feature>
<dbReference type="Proteomes" id="UP001152320">
    <property type="component" value="Chromosome 14"/>
</dbReference>
<feature type="region of interest" description="Disordered" evidence="2">
    <location>
        <begin position="334"/>
        <end position="393"/>
    </location>
</feature>
<evidence type="ECO:0000259" key="4">
    <source>
        <dbReference type="PROSITE" id="PS51031"/>
    </source>
</evidence>
<dbReference type="GO" id="GO:0005667">
    <property type="term" value="C:transcription regulator complex"/>
    <property type="evidence" value="ECO:0007669"/>
    <property type="project" value="TreeGrafter"/>
</dbReference>
<name>A0A9Q1H1D8_HOLLE</name>
<feature type="compositionally biased region" description="Polar residues" evidence="2">
    <location>
        <begin position="7"/>
        <end position="24"/>
    </location>
</feature>
<feature type="domain" description="BESS" evidence="4">
    <location>
        <begin position="414"/>
        <end position="453"/>
    </location>
</feature>
<feature type="domain" description="MADF" evidence="3">
    <location>
        <begin position="228"/>
        <end position="318"/>
    </location>
</feature>